<gene>
    <name evidence="4" type="ORF">H4W27_000467</name>
</gene>
<dbReference type="PANTHER" id="PTHR30204">
    <property type="entry name" value="REDOX-CYCLING DRUG-SENSING TRANSCRIPTIONAL ACTIVATOR SOXR"/>
    <property type="match status" value="1"/>
</dbReference>
<dbReference type="InterPro" id="IPR000551">
    <property type="entry name" value="MerR-type_HTH_dom"/>
</dbReference>
<sequence length="134" mass="14998">MGTAPHADAMHIGELAERTGLSLRTIRHYGDVGLLPASGRTEGGFRLYSEADQQRLMRIKYLKPLGFSLEELSEVVALLELDALDAEQRVKAQTALEHVVREREKLAAYLRQADLLTEQLRGQLTEQPSEQISD</sequence>
<accession>A0ABR9JBP8</accession>
<evidence type="ECO:0000256" key="1">
    <source>
        <dbReference type="ARBA" id="ARBA00023125"/>
    </source>
</evidence>
<protein>
    <submittedName>
        <fullName evidence="4">DNA-binding transcriptional MerR regulator</fullName>
    </submittedName>
</protein>
<evidence type="ECO:0000313" key="5">
    <source>
        <dbReference type="Proteomes" id="UP000643525"/>
    </source>
</evidence>
<dbReference type="InterPro" id="IPR047057">
    <property type="entry name" value="MerR_fam"/>
</dbReference>
<organism evidence="4 5">
    <name type="scientific">Nesterenkonia lutea</name>
    <dbReference type="NCBI Taxonomy" id="272919"/>
    <lineage>
        <taxon>Bacteria</taxon>
        <taxon>Bacillati</taxon>
        <taxon>Actinomycetota</taxon>
        <taxon>Actinomycetes</taxon>
        <taxon>Micrococcales</taxon>
        <taxon>Micrococcaceae</taxon>
        <taxon>Nesterenkonia</taxon>
    </lineage>
</organism>
<evidence type="ECO:0000259" key="3">
    <source>
        <dbReference type="PROSITE" id="PS50937"/>
    </source>
</evidence>
<dbReference type="SUPFAM" id="SSF46955">
    <property type="entry name" value="Putative DNA-binding domain"/>
    <property type="match status" value="1"/>
</dbReference>
<dbReference type="RefSeq" id="WP_404821841.1">
    <property type="nucleotide sequence ID" value="NZ_BAAALJ010000017.1"/>
</dbReference>
<dbReference type="InterPro" id="IPR009061">
    <property type="entry name" value="DNA-bd_dom_put_sf"/>
</dbReference>
<keyword evidence="2" id="KW-0175">Coiled coil</keyword>
<name>A0ABR9JBP8_9MICC</name>
<feature type="domain" description="HTH merR-type" evidence="3">
    <location>
        <begin position="9"/>
        <end position="78"/>
    </location>
</feature>
<dbReference type="SMART" id="SM00422">
    <property type="entry name" value="HTH_MERR"/>
    <property type="match status" value="1"/>
</dbReference>
<dbReference type="Proteomes" id="UP000643525">
    <property type="component" value="Unassembled WGS sequence"/>
</dbReference>
<keyword evidence="1 4" id="KW-0238">DNA-binding</keyword>
<evidence type="ECO:0000313" key="4">
    <source>
        <dbReference type="EMBL" id="MBE1523349.1"/>
    </source>
</evidence>
<comment type="caution">
    <text evidence="4">The sequence shown here is derived from an EMBL/GenBank/DDBJ whole genome shotgun (WGS) entry which is preliminary data.</text>
</comment>
<dbReference type="Pfam" id="PF13411">
    <property type="entry name" value="MerR_1"/>
    <property type="match status" value="1"/>
</dbReference>
<dbReference type="Gene3D" id="1.10.1660.10">
    <property type="match status" value="1"/>
</dbReference>
<proteinExistence type="predicted"/>
<keyword evidence="5" id="KW-1185">Reference proteome</keyword>
<dbReference type="EMBL" id="JADBED010000001">
    <property type="protein sequence ID" value="MBE1523349.1"/>
    <property type="molecule type" value="Genomic_DNA"/>
</dbReference>
<feature type="coiled-coil region" evidence="2">
    <location>
        <begin position="69"/>
        <end position="119"/>
    </location>
</feature>
<dbReference type="PANTHER" id="PTHR30204:SF93">
    <property type="entry name" value="HTH MERR-TYPE DOMAIN-CONTAINING PROTEIN"/>
    <property type="match status" value="1"/>
</dbReference>
<dbReference type="PROSITE" id="PS50937">
    <property type="entry name" value="HTH_MERR_2"/>
    <property type="match status" value="1"/>
</dbReference>
<evidence type="ECO:0000256" key="2">
    <source>
        <dbReference type="SAM" id="Coils"/>
    </source>
</evidence>
<dbReference type="PRINTS" id="PR00040">
    <property type="entry name" value="HTHMERR"/>
</dbReference>
<reference evidence="4 5" key="1">
    <citation type="submission" date="2020-10" db="EMBL/GenBank/DDBJ databases">
        <title>Sequencing the genomes of 1000 actinobacteria strains.</title>
        <authorList>
            <person name="Klenk H.-P."/>
        </authorList>
    </citation>
    <scope>NUCLEOTIDE SEQUENCE [LARGE SCALE GENOMIC DNA]</scope>
    <source>
        <strain evidence="4 5">DSM 15666</strain>
    </source>
</reference>
<dbReference type="GO" id="GO:0003677">
    <property type="term" value="F:DNA binding"/>
    <property type="evidence" value="ECO:0007669"/>
    <property type="project" value="UniProtKB-KW"/>
</dbReference>